<accession>A0ABQ7B9I7</accession>
<evidence type="ECO:0000313" key="2">
    <source>
        <dbReference type="EMBL" id="KAF3528904.1"/>
    </source>
</evidence>
<feature type="compositionally biased region" description="Polar residues" evidence="1">
    <location>
        <begin position="60"/>
        <end position="79"/>
    </location>
</feature>
<comment type="caution">
    <text evidence="2">The sequence shown here is derived from an EMBL/GenBank/DDBJ whole genome shotgun (WGS) entry which is preliminary data.</text>
</comment>
<reference evidence="2 3" key="1">
    <citation type="journal article" date="2020" name="BMC Genomics">
        <title>Intraspecific diversification of the crop wild relative Brassica cretica Lam. using demographic model selection.</title>
        <authorList>
            <person name="Kioukis A."/>
            <person name="Michalopoulou V.A."/>
            <person name="Briers L."/>
            <person name="Pirintsos S."/>
            <person name="Studholme D.J."/>
            <person name="Pavlidis P."/>
            <person name="Sarris P.F."/>
        </authorList>
    </citation>
    <scope>NUCLEOTIDE SEQUENCE [LARGE SCALE GENOMIC DNA]</scope>
    <source>
        <strain evidence="3">cv. PFS-1207/04</strain>
    </source>
</reference>
<name>A0ABQ7B9I7_BRACR</name>
<evidence type="ECO:0000313" key="3">
    <source>
        <dbReference type="Proteomes" id="UP000266723"/>
    </source>
</evidence>
<organism evidence="2 3">
    <name type="scientific">Brassica cretica</name>
    <name type="common">Mustard</name>
    <dbReference type="NCBI Taxonomy" id="69181"/>
    <lineage>
        <taxon>Eukaryota</taxon>
        <taxon>Viridiplantae</taxon>
        <taxon>Streptophyta</taxon>
        <taxon>Embryophyta</taxon>
        <taxon>Tracheophyta</taxon>
        <taxon>Spermatophyta</taxon>
        <taxon>Magnoliopsida</taxon>
        <taxon>eudicotyledons</taxon>
        <taxon>Gunneridae</taxon>
        <taxon>Pentapetalae</taxon>
        <taxon>rosids</taxon>
        <taxon>malvids</taxon>
        <taxon>Brassicales</taxon>
        <taxon>Brassicaceae</taxon>
        <taxon>Brassiceae</taxon>
        <taxon>Brassica</taxon>
    </lineage>
</organism>
<feature type="region of interest" description="Disordered" evidence="1">
    <location>
        <begin position="1"/>
        <end position="86"/>
    </location>
</feature>
<evidence type="ECO:0000256" key="1">
    <source>
        <dbReference type="SAM" id="MobiDB-lite"/>
    </source>
</evidence>
<dbReference type="EMBL" id="QGKV02001507">
    <property type="protein sequence ID" value="KAF3528904.1"/>
    <property type="molecule type" value="Genomic_DNA"/>
</dbReference>
<feature type="compositionally biased region" description="Low complexity" evidence="1">
    <location>
        <begin position="1"/>
        <end position="19"/>
    </location>
</feature>
<keyword evidence="3" id="KW-1185">Reference proteome</keyword>
<proteinExistence type="predicted"/>
<gene>
    <name evidence="2" type="ORF">DY000_02039980</name>
</gene>
<dbReference type="Proteomes" id="UP000266723">
    <property type="component" value="Unassembled WGS sequence"/>
</dbReference>
<feature type="compositionally biased region" description="Polar residues" evidence="1">
    <location>
        <begin position="30"/>
        <end position="43"/>
    </location>
</feature>
<sequence>MGENSQRPPQQSMPQRSLSYSRLDEIETGLQAQRSTPIQSQNIYMERPGEPRNRMPPLGNLTSENQTPSAARTVQQTGFSDPIGQD</sequence>
<protein>
    <submittedName>
        <fullName evidence="2">Uncharacterized protein</fullName>
    </submittedName>
</protein>